<dbReference type="Proteomes" id="UP001207430">
    <property type="component" value="Unassembled WGS sequence"/>
</dbReference>
<comment type="caution">
    <text evidence="1">The sequence shown here is derived from an EMBL/GenBank/DDBJ whole genome shotgun (WGS) entry which is preliminary data.</text>
</comment>
<gene>
    <name evidence="1" type="ORF">NLN86_22505</name>
</gene>
<dbReference type="EMBL" id="JANDBG010000031">
    <property type="protein sequence ID" value="MCX9004402.1"/>
    <property type="molecule type" value="Genomic_DNA"/>
</dbReference>
<organism evidence="1 2">
    <name type="scientific">Citrobacter portucalensis</name>
    <dbReference type="NCBI Taxonomy" id="1639133"/>
    <lineage>
        <taxon>Bacteria</taxon>
        <taxon>Pseudomonadati</taxon>
        <taxon>Pseudomonadota</taxon>
        <taxon>Gammaproteobacteria</taxon>
        <taxon>Enterobacterales</taxon>
        <taxon>Enterobacteriaceae</taxon>
        <taxon>Citrobacter</taxon>
        <taxon>Citrobacter freundii complex</taxon>
    </lineage>
</organism>
<dbReference type="RefSeq" id="WP_267449607.1">
    <property type="nucleotide sequence ID" value="NZ_JANDBG010000031.1"/>
</dbReference>
<evidence type="ECO:0000313" key="2">
    <source>
        <dbReference type="Proteomes" id="UP001207430"/>
    </source>
</evidence>
<protein>
    <recommendedName>
        <fullName evidence="3">Transposase</fullName>
    </recommendedName>
</protein>
<evidence type="ECO:0008006" key="3">
    <source>
        <dbReference type="Google" id="ProtNLM"/>
    </source>
</evidence>
<reference evidence="1" key="1">
    <citation type="submission" date="2022-07" db="EMBL/GenBank/DDBJ databases">
        <title>Genome Sequence of Citrobacter portucalensis from Edible Snails.</title>
        <authorList>
            <person name="Okafor A.C."/>
            <person name="Ogbo F.C."/>
            <person name="Ruppitsch W."/>
            <person name="Allerberger F."/>
        </authorList>
    </citation>
    <scope>NUCLEOTIDE SEQUENCE</scope>
    <source>
        <strain evidence="1">Igbk 7</strain>
    </source>
</reference>
<dbReference type="AlphaFoldDB" id="A0AAW5WFC4"/>
<sequence length="72" mass="8419">MYDQAGKSETLFFNPGLIPKQLEDWLELQKLYLAHLNRLVKEKSALEERLNEIFVEIELMSISEFAGKMSFP</sequence>
<proteinExistence type="predicted"/>
<name>A0AAW5WFC4_9ENTR</name>
<accession>A0AAW5WFC4</accession>
<evidence type="ECO:0000313" key="1">
    <source>
        <dbReference type="EMBL" id="MCX9004402.1"/>
    </source>
</evidence>